<evidence type="ECO:0000256" key="17">
    <source>
        <dbReference type="RuleBase" id="RU000384"/>
    </source>
</evidence>
<dbReference type="Pfam" id="PF00120">
    <property type="entry name" value="Gln-synt_C"/>
    <property type="match status" value="1"/>
</dbReference>
<keyword evidence="9 13" id="KW-0067">ATP-binding</keyword>
<evidence type="ECO:0000256" key="5">
    <source>
        <dbReference type="ARBA" id="ARBA00022490"/>
    </source>
</evidence>
<dbReference type="EMBL" id="JASOOE010000008">
    <property type="protein sequence ID" value="MDK7187369.1"/>
    <property type="molecule type" value="Genomic_DNA"/>
</dbReference>
<name>A0AAJ1V5R6_9LACT</name>
<evidence type="ECO:0000256" key="16">
    <source>
        <dbReference type="PROSITE-ProRule" id="PRU01330"/>
    </source>
</evidence>
<comment type="similarity">
    <text evidence="2 16 17">Belongs to the glutamine synthetase family.</text>
</comment>
<evidence type="ECO:0000256" key="4">
    <source>
        <dbReference type="ARBA" id="ARBA00021364"/>
    </source>
</evidence>
<evidence type="ECO:0000256" key="10">
    <source>
        <dbReference type="ARBA" id="ARBA00022842"/>
    </source>
</evidence>
<evidence type="ECO:0000256" key="7">
    <source>
        <dbReference type="ARBA" id="ARBA00022723"/>
    </source>
</evidence>
<evidence type="ECO:0000256" key="6">
    <source>
        <dbReference type="ARBA" id="ARBA00022598"/>
    </source>
</evidence>
<evidence type="ECO:0000256" key="8">
    <source>
        <dbReference type="ARBA" id="ARBA00022741"/>
    </source>
</evidence>
<dbReference type="GO" id="GO:0046872">
    <property type="term" value="F:metal ion binding"/>
    <property type="evidence" value="ECO:0007669"/>
    <property type="project" value="UniProtKB-KW"/>
</dbReference>
<comment type="caution">
    <text evidence="22">The sequence shown here is derived from an EMBL/GenBank/DDBJ whole genome shotgun (WGS) entry which is preliminary data.</text>
</comment>
<reference evidence="22" key="1">
    <citation type="submission" date="2023-05" db="EMBL/GenBank/DDBJ databases">
        <title>Cataloging the Phylogenetic Diversity of Human Bladder Bacteria.</title>
        <authorList>
            <person name="Du J."/>
        </authorList>
    </citation>
    <scope>NUCLEOTIDE SEQUENCE</scope>
    <source>
        <strain evidence="22">UMB1231</strain>
    </source>
</reference>
<feature type="domain" description="GS catalytic" evidence="21">
    <location>
        <begin position="112"/>
        <end position="448"/>
    </location>
</feature>
<organism evidence="22 23">
    <name type="scientific">Facklamia hominis</name>
    <dbReference type="NCBI Taxonomy" id="178214"/>
    <lineage>
        <taxon>Bacteria</taxon>
        <taxon>Bacillati</taxon>
        <taxon>Bacillota</taxon>
        <taxon>Bacilli</taxon>
        <taxon>Lactobacillales</taxon>
        <taxon>Aerococcaceae</taxon>
        <taxon>Facklamia</taxon>
    </lineage>
</organism>
<feature type="modified residue" description="O-AMP-tyrosine" evidence="15">
    <location>
        <position position="377"/>
    </location>
</feature>
<feature type="binding site" evidence="12">
    <location>
        <position position="308"/>
    </location>
    <ligand>
        <name>L-glutamate</name>
        <dbReference type="ChEBI" id="CHEBI:29985"/>
    </ligand>
</feature>
<dbReference type="Gene3D" id="3.10.20.70">
    <property type="entry name" value="Glutamine synthetase, N-terminal domain"/>
    <property type="match status" value="1"/>
</dbReference>
<dbReference type="GO" id="GO:0006542">
    <property type="term" value="P:glutamine biosynthetic process"/>
    <property type="evidence" value="ECO:0007669"/>
    <property type="project" value="InterPro"/>
</dbReference>
<evidence type="ECO:0000256" key="15">
    <source>
        <dbReference type="PIRSR" id="PIRSR604809-50"/>
    </source>
</evidence>
<dbReference type="Proteomes" id="UP001229251">
    <property type="component" value="Unassembled WGS sequence"/>
</dbReference>
<evidence type="ECO:0000313" key="22">
    <source>
        <dbReference type="EMBL" id="MDK7187369.1"/>
    </source>
</evidence>
<feature type="binding site" evidence="14">
    <location>
        <position position="200"/>
    </location>
    <ligand>
        <name>Mg(2+)</name>
        <dbReference type="ChEBI" id="CHEBI:18420"/>
        <label>1</label>
    </ligand>
</feature>
<dbReference type="InterPro" id="IPR008146">
    <property type="entry name" value="Gln_synth_cat_dom"/>
</dbReference>
<feature type="binding site" evidence="12">
    <location>
        <position position="302"/>
    </location>
    <ligand>
        <name>L-glutamate</name>
        <dbReference type="ChEBI" id="CHEBI:29985"/>
    </ligand>
</feature>
<dbReference type="PANTHER" id="PTHR43785">
    <property type="entry name" value="GAMMA-GLUTAMYLPUTRESCINE SYNTHETASE"/>
    <property type="match status" value="1"/>
</dbReference>
<dbReference type="Pfam" id="PF03951">
    <property type="entry name" value="Gln-synt_N"/>
    <property type="match status" value="1"/>
</dbReference>
<evidence type="ECO:0000313" key="23">
    <source>
        <dbReference type="Proteomes" id="UP001229251"/>
    </source>
</evidence>
<dbReference type="InterPro" id="IPR036651">
    <property type="entry name" value="Gln_synt_N_sf"/>
</dbReference>
<comment type="subcellular location">
    <subcellularLocation>
        <location evidence="1 18">Cytoplasm</location>
    </subcellularLocation>
</comment>
<dbReference type="PANTHER" id="PTHR43785:SF12">
    <property type="entry name" value="TYPE-1 GLUTAMINE SYNTHETASE 2"/>
    <property type="match status" value="1"/>
</dbReference>
<dbReference type="GO" id="GO:0004356">
    <property type="term" value="F:glutamine synthetase activity"/>
    <property type="evidence" value="ECO:0007669"/>
    <property type="project" value="UniProtKB-EC"/>
</dbReference>
<comment type="catalytic activity">
    <reaction evidence="11 19">
        <text>L-glutamate + NH4(+) + ATP = L-glutamine + ADP + phosphate + H(+)</text>
        <dbReference type="Rhea" id="RHEA:16169"/>
        <dbReference type="ChEBI" id="CHEBI:15378"/>
        <dbReference type="ChEBI" id="CHEBI:28938"/>
        <dbReference type="ChEBI" id="CHEBI:29985"/>
        <dbReference type="ChEBI" id="CHEBI:30616"/>
        <dbReference type="ChEBI" id="CHEBI:43474"/>
        <dbReference type="ChEBI" id="CHEBI:58359"/>
        <dbReference type="ChEBI" id="CHEBI:456216"/>
        <dbReference type="EC" id="6.3.1.2"/>
    </reaction>
</comment>
<evidence type="ECO:0000256" key="11">
    <source>
        <dbReference type="ARBA" id="ARBA00049436"/>
    </source>
</evidence>
<evidence type="ECO:0000256" key="2">
    <source>
        <dbReference type="ARBA" id="ARBA00009897"/>
    </source>
</evidence>
<dbReference type="GO" id="GO:0005737">
    <property type="term" value="C:cytoplasm"/>
    <property type="evidence" value="ECO:0007669"/>
    <property type="project" value="UniProtKB-SubCell"/>
</dbReference>
<comment type="subunit">
    <text evidence="18">Oligomer of 12 subunits arranged in the form of two hexagons.</text>
</comment>
<proteinExistence type="inferred from homology"/>
<keyword evidence="8 13" id="KW-0547">Nucleotide-binding</keyword>
<keyword evidence="15" id="KW-0597">Phosphoprotein</keyword>
<dbReference type="FunFam" id="3.30.590.10:FF:000003">
    <property type="entry name" value="Glutamine synthetase 2"/>
    <property type="match status" value="1"/>
</dbReference>
<dbReference type="InterPro" id="IPR008147">
    <property type="entry name" value="Gln_synt_N"/>
</dbReference>
<evidence type="ECO:0000256" key="12">
    <source>
        <dbReference type="PIRSR" id="PIRSR604809-1"/>
    </source>
</evidence>
<dbReference type="InterPro" id="IPR027303">
    <property type="entry name" value="Gln_synth_gly_rich_site"/>
</dbReference>
<dbReference type="SUPFAM" id="SSF55931">
    <property type="entry name" value="Glutamine synthetase/guanido kinase"/>
    <property type="match status" value="1"/>
</dbReference>
<protein>
    <recommendedName>
        <fullName evidence="4 19">Glutamine synthetase</fullName>
        <ecNumber evidence="3 19">6.3.1.2</ecNumber>
    </recommendedName>
</protein>
<feature type="binding site" evidence="13">
    <location>
        <position position="188"/>
    </location>
    <ligand>
        <name>ATP</name>
        <dbReference type="ChEBI" id="CHEBI:30616"/>
    </ligand>
</feature>
<evidence type="ECO:0000256" key="18">
    <source>
        <dbReference type="RuleBase" id="RU000387"/>
    </source>
</evidence>
<sequence length="448" mass="50938">MMKKKWTREAILSDAKAQNVRFIRLIFTDINGILKNVEIPLSQLNKAMDNDMMFDGSSIDGFVRIEESDMYLVPDLDTWLVFDWKETEKDAKIARLICDIELPMRQSFPGDPRSNLKRVLKRMKDMGFTQFNLGPEPEFFLFKLDDKGEATKNLYDNGGYFDLAPVDLAENCRRDIVLELEDHGFEIEASHHENAPGQHEIDWKYLDAVAACDSIQTFKLIVKSVARRHHLHATFMPKPIYGVAGSGMHCNVSLFNEAGNAFYDPEAEDGLSQTALYFIGGLIRYARSFTAVCNPTVNSYKRLVPGYEAPVYNAWSKQNRSPLIRIPSARGNSTRIEVRSVDPSANPYLALAVMLQAGLEGIEHKIDPPKAIDRNIYAMSHEERLANGIVDLPGSLREAIKELRQEPVMLDALGPHIAQNFITAKSMEFESYQKHVSQWELDKYFTSY</sequence>
<dbReference type="Gene3D" id="3.30.590.10">
    <property type="entry name" value="Glutamine synthetase/guanido kinase, catalytic domain"/>
    <property type="match status" value="1"/>
</dbReference>
<evidence type="ECO:0000256" key="1">
    <source>
        <dbReference type="ARBA" id="ARBA00004496"/>
    </source>
</evidence>
<dbReference type="SMART" id="SM01230">
    <property type="entry name" value="Gln-synt_C"/>
    <property type="match status" value="1"/>
</dbReference>
<evidence type="ECO:0000256" key="9">
    <source>
        <dbReference type="ARBA" id="ARBA00022840"/>
    </source>
</evidence>
<feature type="binding site" evidence="14">
    <location>
        <position position="249"/>
    </location>
    <ligand>
        <name>Mg(2+)</name>
        <dbReference type="ChEBI" id="CHEBI:18420"/>
        <label>1</label>
    </ligand>
</feature>
<evidence type="ECO:0000259" key="21">
    <source>
        <dbReference type="PROSITE" id="PS51987"/>
    </source>
</evidence>
<feature type="binding site" evidence="14">
    <location>
        <position position="193"/>
    </location>
    <ligand>
        <name>Mg(2+)</name>
        <dbReference type="ChEBI" id="CHEBI:18420"/>
        <label>1</label>
    </ligand>
</feature>
<dbReference type="InterPro" id="IPR027302">
    <property type="entry name" value="Gln_synth_N_conserv_site"/>
</dbReference>
<feature type="domain" description="GS beta-grasp" evidence="20">
    <location>
        <begin position="18"/>
        <end position="105"/>
    </location>
</feature>
<accession>A0AAJ1V5R6</accession>
<dbReference type="RefSeq" id="WP_210384432.1">
    <property type="nucleotide sequence ID" value="NZ_CAUPDI010000003.1"/>
</dbReference>
<dbReference type="NCBIfam" id="TIGR00653">
    <property type="entry name" value="GlnA"/>
    <property type="match status" value="1"/>
</dbReference>
<keyword evidence="10 14" id="KW-0460">Magnesium</keyword>
<feature type="binding site" evidence="14">
    <location>
        <position position="138"/>
    </location>
    <ligand>
        <name>Mg(2+)</name>
        <dbReference type="ChEBI" id="CHEBI:18420"/>
        <label>1</label>
    </ligand>
</feature>
<dbReference type="InterPro" id="IPR004809">
    <property type="entry name" value="Gln_synth_I"/>
</dbReference>
<keyword evidence="5 18" id="KW-0963">Cytoplasm</keyword>
<gene>
    <name evidence="22" type="primary">glnA</name>
    <name evidence="22" type="ORF">QP433_05195</name>
</gene>
<dbReference type="PROSITE" id="PS00182">
    <property type="entry name" value="GLNA_ADENYLATION"/>
    <property type="match status" value="1"/>
</dbReference>
<evidence type="ECO:0000256" key="3">
    <source>
        <dbReference type="ARBA" id="ARBA00012937"/>
    </source>
</evidence>
<evidence type="ECO:0000256" key="14">
    <source>
        <dbReference type="PIRSR" id="PIRSR604809-3"/>
    </source>
</evidence>
<dbReference type="GO" id="GO:0005524">
    <property type="term" value="F:ATP binding"/>
    <property type="evidence" value="ECO:0007669"/>
    <property type="project" value="UniProtKB-KW"/>
</dbReference>
<dbReference type="PROSITE" id="PS51987">
    <property type="entry name" value="GS_CATALYTIC"/>
    <property type="match status" value="1"/>
</dbReference>
<keyword evidence="7 14" id="KW-0479">Metal-binding</keyword>
<dbReference type="PROSITE" id="PS00180">
    <property type="entry name" value="GLNA_1"/>
    <property type="match status" value="1"/>
</dbReference>
<evidence type="ECO:0000256" key="13">
    <source>
        <dbReference type="PIRSR" id="PIRSR604809-2"/>
    </source>
</evidence>
<dbReference type="AlphaFoldDB" id="A0AAJ1V5R6"/>
<dbReference type="EC" id="6.3.1.2" evidence="3 19"/>
<dbReference type="PROSITE" id="PS00181">
    <property type="entry name" value="GLNA_ATP"/>
    <property type="match status" value="1"/>
</dbReference>
<feature type="binding site" evidence="13">
    <location>
        <position position="320"/>
    </location>
    <ligand>
        <name>ATP</name>
        <dbReference type="ChEBI" id="CHEBI:30616"/>
    </ligand>
</feature>
<feature type="binding site" evidence="14">
    <location>
        <position position="337"/>
    </location>
    <ligand>
        <name>Mg(2+)</name>
        <dbReference type="ChEBI" id="CHEBI:18420"/>
        <label>1</label>
    </ligand>
</feature>
<dbReference type="InterPro" id="IPR001637">
    <property type="entry name" value="Gln_synth_I_adenylation_site"/>
</dbReference>
<keyword evidence="6 19" id="KW-0436">Ligase</keyword>
<dbReference type="PROSITE" id="PS51986">
    <property type="entry name" value="GS_BETA_GRASP"/>
    <property type="match status" value="1"/>
</dbReference>
<evidence type="ECO:0000256" key="19">
    <source>
        <dbReference type="RuleBase" id="RU004356"/>
    </source>
</evidence>
<dbReference type="InterPro" id="IPR014746">
    <property type="entry name" value="Gln_synth/guanido_kin_cat_dom"/>
</dbReference>
<feature type="binding site" evidence="12">
    <location>
        <position position="320"/>
    </location>
    <ligand>
        <name>L-glutamate</name>
        <dbReference type="ChEBI" id="CHEBI:29985"/>
    </ligand>
</feature>
<dbReference type="SUPFAM" id="SSF54368">
    <property type="entry name" value="Glutamine synthetase, N-terminal domain"/>
    <property type="match status" value="1"/>
</dbReference>
<evidence type="ECO:0000259" key="20">
    <source>
        <dbReference type="PROSITE" id="PS51986"/>
    </source>
</evidence>
<feature type="binding site" evidence="14">
    <location>
        <position position="136"/>
    </location>
    <ligand>
        <name>Mg(2+)</name>
        <dbReference type="ChEBI" id="CHEBI:18420"/>
        <label>1</label>
    </ligand>
</feature>
<feature type="binding site" evidence="12">
    <location>
        <position position="339"/>
    </location>
    <ligand>
        <name>L-glutamate</name>
        <dbReference type="ChEBI" id="CHEBI:29985"/>
    </ligand>
</feature>
<comment type="cofactor">
    <cofactor evidence="14">
        <name>Mg(2+)</name>
        <dbReference type="ChEBI" id="CHEBI:18420"/>
    </cofactor>
    <text evidence="14">Binds 2 Mg(2+) ions per subunit.</text>
</comment>